<proteinExistence type="predicted"/>
<gene>
    <name evidence="1" type="ORF">MTR67_039234</name>
</gene>
<reference evidence="1" key="1">
    <citation type="submission" date="2023-08" db="EMBL/GenBank/DDBJ databases">
        <title>A de novo genome assembly of Solanum verrucosum Schlechtendal, a Mexican diploid species geographically isolated from the other diploid A-genome species in potato relatives.</title>
        <authorList>
            <person name="Hosaka K."/>
        </authorList>
    </citation>
    <scope>NUCLEOTIDE SEQUENCE</scope>
    <source>
        <tissue evidence="1">Young leaves</tissue>
    </source>
</reference>
<accession>A0AAF0UHA6</accession>
<sequence>MAMMMTQMDLLKKHIMGSGYKTGNVVSVNSGVNPNEAHFDAMYNEILHFLANQARGSRLSYPRSGGKSMLE</sequence>
<name>A0AAF0UHA6_SOLVR</name>
<organism evidence="1 2">
    <name type="scientific">Solanum verrucosum</name>
    <dbReference type="NCBI Taxonomy" id="315347"/>
    <lineage>
        <taxon>Eukaryota</taxon>
        <taxon>Viridiplantae</taxon>
        <taxon>Streptophyta</taxon>
        <taxon>Embryophyta</taxon>
        <taxon>Tracheophyta</taxon>
        <taxon>Spermatophyta</taxon>
        <taxon>Magnoliopsida</taxon>
        <taxon>eudicotyledons</taxon>
        <taxon>Gunneridae</taxon>
        <taxon>Pentapetalae</taxon>
        <taxon>asterids</taxon>
        <taxon>lamiids</taxon>
        <taxon>Solanales</taxon>
        <taxon>Solanaceae</taxon>
        <taxon>Solanoideae</taxon>
        <taxon>Solaneae</taxon>
        <taxon>Solanum</taxon>
    </lineage>
</organism>
<evidence type="ECO:0000313" key="1">
    <source>
        <dbReference type="EMBL" id="WMV45849.1"/>
    </source>
</evidence>
<keyword evidence="2" id="KW-1185">Reference proteome</keyword>
<evidence type="ECO:0000313" key="2">
    <source>
        <dbReference type="Proteomes" id="UP001234989"/>
    </source>
</evidence>
<dbReference type="EMBL" id="CP133620">
    <property type="protein sequence ID" value="WMV45849.1"/>
    <property type="molecule type" value="Genomic_DNA"/>
</dbReference>
<dbReference type="AlphaFoldDB" id="A0AAF0UHA6"/>
<dbReference type="Proteomes" id="UP001234989">
    <property type="component" value="Chromosome 9"/>
</dbReference>
<protein>
    <submittedName>
        <fullName evidence="1">Uncharacterized protein</fullName>
    </submittedName>
</protein>